<dbReference type="InterPro" id="IPR029044">
    <property type="entry name" value="Nucleotide-diphossugar_trans"/>
</dbReference>
<protein>
    <recommendedName>
        <fullName evidence="1">MobA-like NTP transferase domain-containing protein</fullName>
    </recommendedName>
</protein>
<dbReference type="CDD" id="cd04182">
    <property type="entry name" value="GT_2_like_f"/>
    <property type="match status" value="1"/>
</dbReference>
<dbReference type="EMBL" id="BAHC01000197">
    <property type="protein sequence ID" value="GAB92895.1"/>
    <property type="molecule type" value="Genomic_DNA"/>
</dbReference>
<feature type="domain" description="MobA-like NTP transferase" evidence="1">
    <location>
        <begin position="7"/>
        <end position="163"/>
    </location>
</feature>
<comment type="caution">
    <text evidence="2">The sequence shown here is derived from an EMBL/GenBank/DDBJ whole genome shotgun (WGS) entry which is preliminary data.</text>
</comment>
<keyword evidence="3" id="KW-1185">Reference proteome</keyword>
<evidence type="ECO:0000259" key="1">
    <source>
        <dbReference type="Pfam" id="PF12804"/>
    </source>
</evidence>
<evidence type="ECO:0000313" key="2">
    <source>
        <dbReference type="EMBL" id="GAB92895.1"/>
    </source>
</evidence>
<dbReference type="PANTHER" id="PTHR43777:SF1">
    <property type="entry name" value="MOLYBDENUM COFACTOR CYTIDYLYLTRANSFERASE"/>
    <property type="match status" value="1"/>
</dbReference>
<reference evidence="2 3" key="1">
    <citation type="submission" date="2012-08" db="EMBL/GenBank/DDBJ databases">
        <title>Whole genome shotgun sequence of Gordonia rhizosphera NBRC 16068.</title>
        <authorList>
            <person name="Takarada H."/>
            <person name="Isaki S."/>
            <person name="Hosoyama A."/>
            <person name="Tsuchikane K."/>
            <person name="Katsumata H."/>
            <person name="Baba S."/>
            <person name="Ohji S."/>
            <person name="Yamazaki S."/>
            <person name="Fujita N."/>
        </authorList>
    </citation>
    <scope>NUCLEOTIDE SEQUENCE [LARGE SCALE GENOMIC DNA]</scope>
    <source>
        <strain evidence="2 3">NBRC 16068</strain>
    </source>
</reference>
<dbReference type="GO" id="GO:0016779">
    <property type="term" value="F:nucleotidyltransferase activity"/>
    <property type="evidence" value="ECO:0007669"/>
    <property type="project" value="UniProtKB-ARBA"/>
</dbReference>
<dbReference type="InterPro" id="IPR025877">
    <property type="entry name" value="MobA-like_NTP_Trfase"/>
</dbReference>
<name>K6W158_9ACTN</name>
<dbReference type="eggNOG" id="COG2068">
    <property type="taxonomic scope" value="Bacteria"/>
</dbReference>
<sequence>MTAPVCAVVLAAGGSRRLGRPKQLLPYAGTTLLGATLDNVRRQGFDQIIVTLGAAADDVAAHVDLHGLTVVINDDYGSGCSSSISAAIDHVDAAADGAVLLLGDQPGVQATAVHALVAAASGAPIGACRYRDGLGHPFWLGREIFPQLATLHGDKAVWKLIDAAGPGLVTVDVDGDIPIDVDTEDDYRRLLAQTDYAHVTGRAR</sequence>
<dbReference type="Proteomes" id="UP000008363">
    <property type="component" value="Unassembled WGS sequence"/>
</dbReference>
<dbReference type="Gene3D" id="3.90.550.10">
    <property type="entry name" value="Spore Coat Polysaccharide Biosynthesis Protein SpsA, Chain A"/>
    <property type="match status" value="1"/>
</dbReference>
<evidence type="ECO:0000313" key="3">
    <source>
        <dbReference type="Proteomes" id="UP000008363"/>
    </source>
</evidence>
<proteinExistence type="predicted"/>
<dbReference type="PANTHER" id="PTHR43777">
    <property type="entry name" value="MOLYBDENUM COFACTOR CYTIDYLYLTRANSFERASE"/>
    <property type="match status" value="1"/>
</dbReference>
<accession>K6W158</accession>
<dbReference type="SUPFAM" id="SSF53448">
    <property type="entry name" value="Nucleotide-diphospho-sugar transferases"/>
    <property type="match status" value="1"/>
</dbReference>
<dbReference type="RefSeq" id="WP_006337621.1">
    <property type="nucleotide sequence ID" value="NZ_BAHC01000197.1"/>
</dbReference>
<dbReference type="AlphaFoldDB" id="K6W158"/>
<dbReference type="Pfam" id="PF12804">
    <property type="entry name" value="NTP_transf_3"/>
    <property type="match status" value="1"/>
</dbReference>
<dbReference type="STRING" id="1108045.GORHZ_197_00520"/>
<dbReference type="OrthoDB" id="285216at2"/>
<gene>
    <name evidence="2" type="ORF">GORHZ_197_00520</name>
</gene>
<organism evidence="2 3">
    <name type="scientific">Gordonia rhizosphera NBRC 16068</name>
    <dbReference type="NCBI Taxonomy" id="1108045"/>
    <lineage>
        <taxon>Bacteria</taxon>
        <taxon>Bacillati</taxon>
        <taxon>Actinomycetota</taxon>
        <taxon>Actinomycetes</taxon>
        <taxon>Mycobacteriales</taxon>
        <taxon>Gordoniaceae</taxon>
        <taxon>Gordonia</taxon>
    </lineage>
</organism>